<dbReference type="InterPro" id="IPR036890">
    <property type="entry name" value="HATPase_C_sf"/>
</dbReference>
<dbReference type="InterPro" id="IPR011006">
    <property type="entry name" value="CheY-like_superfamily"/>
</dbReference>
<dbReference type="SUPFAM" id="SSF55874">
    <property type="entry name" value="ATPase domain of HSP90 chaperone/DNA topoisomerase II/histidine kinase"/>
    <property type="match status" value="1"/>
</dbReference>
<dbReference type="Pfam" id="PF13426">
    <property type="entry name" value="PAS_9"/>
    <property type="match status" value="1"/>
</dbReference>
<comment type="caution">
    <text evidence="13">The sequence shown here is derived from an EMBL/GenBank/DDBJ whole genome shotgun (WGS) entry which is preliminary data.</text>
</comment>
<comment type="subcellular location">
    <subcellularLocation>
        <location evidence="2">Cell membrane</location>
    </subcellularLocation>
</comment>
<dbReference type="EC" id="2.7.13.3" evidence="3"/>
<evidence type="ECO:0000259" key="9">
    <source>
        <dbReference type="PROSITE" id="PS50109"/>
    </source>
</evidence>
<dbReference type="PRINTS" id="PR00344">
    <property type="entry name" value="BCTRLSENSOR"/>
</dbReference>
<dbReference type="SUPFAM" id="SSF47384">
    <property type="entry name" value="Homodimeric domain of signal transducing histidine kinase"/>
    <property type="match status" value="1"/>
</dbReference>
<evidence type="ECO:0000256" key="5">
    <source>
        <dbReference type="ARBA" id="ARBA00022777"/>
    </source>
</evidence>
<dbReference type="InterPro" id="IPR035965">
    <property type="entry name" value="PAS-like_dom_sf"/>
</dbReference>
<dbReference type="CDD" id="cd00130">
    <property type="entry name" value="PAS"/>
    <property type="match status" value="1"/>
</dbReference>
<dbReference type="SMART" id="SM00388">
    <property type="entry name" value="HisKA"/>
    <property type="match status" value="1"/>
</dbReference>
<dbReference type="Gene3D" id="1.10.287.130">
    <property type="match status" value="1"/>
</dbReference>
<dbReference type="Proteomes" id="UP001430172">
    <property type="component" value="Unassembled WGS sequence"/>
</dbReference>
<dbReference type="Pfam" id="PF00072">
    <property type="entry name" value="Response_reg"/>
    <property type="match status" value="1"/>
</dbReference>
<evidence type="ECO:0000256" key="3">
    <source>
        <dbReference type="ARBA" id="ARBA00012438"/>
    </source>
</evidence>
<dbReference type="NCBIfam" id="TIGR00229">
    <property type="entry name" value="sensory_box"/>
    <property type="match status" value="1"/>
</dbReference>
<feature type="modified residue" description="4-aspartylphosphate" evidence="7">
    <location>
        <position position="684"/>
    </location>
</feature>
<dbReference type="Gene3D" id="3.30.565.10">
    <property type="entry name" value="Histidine kinase-like ATPase, C-terminal domain"/>
    <property type="match status" value="1"/>
</dbReference>
<comment type="catalytic activity">
    <reaction evidence="1">
        <text>ATP + protein L-histidine = ADP + protein N-phospho-L-histidine.</text>
        <dbReference type="EC" id="2.7.13.3"/>
    </reaction>
</comment>
<feature type="transmembrane region" description="Helical" evidence="8">
    <location>
        <begin position="192"/>
        <end position="218"/>
    </location>
</feature>
<evidence type="ECO:0000256" key="2">
    <source>
        <dbReference type="ARBA" id="ARBA00004236"/>
    </source>
</evidence>
<accession>A0ABS2CI91</accession>
<dbReference type="InterPro" id="IPR036097">
    <property type="entry name" value="HisK_dim/P_sf"/>
</dbReference>
<evidence type="ECO:0000313" key="13">
    <source>
        <dbReference type="EMBL" id="MBM6399592.1"/>
    </source>
</evidence>
<dbReference type="PROSITE" id="PS50113">
    <property type="entry name" value="PAC"/>
    <property type="match status" value="1"/>
</dbReference>
<feature type="domain" description="PAS" evidence="11">
    <location>
        <begin position="235"/>
        <end position="306"/>
    </location>
</feature>
<dbReference type="SUPFAM" id="SSF55785">
    <property type="entry name" value="PYP-like sensor domain (PAS domain)"/>
    <property type="match status" value="1"/>
</dbReference>
<evidence type="ECO:0000259" key="10">
    <source>
        <dbReference type="PROSITE" id="PS50110"/>
    </source>
</evidence>
<dbReference type="SUPFAM" id="SSF52172">
    <property type="entry name" value="CheY-like"/>
    <property type="match status" value="1"/>
</dbReference>
<dbReference type="SMART" id="SM00086">
    <property type="entry name" value="PAC"/>
    <property type="match status" value="1"/>
</dbReference>
<dbReference type="Pfam" id="PF02518">
    <property type="entry name" value="HATPase_c"/>
    <property type="match status" value="1"/>
</dbReference>
<evidence type="ECO:0000256" key="1">
    <source>
        <dbReference type="ARBA" id="ARBA00000085"/>
    </source>
</evidence>
<feature type="domain" description="Response regulatory" evidence="10">
    <location>
        <begin position="635"/>
        <end position="750"/>
    </location>
</feature>
<dbReference type="SMART" id="SM00448">
    <property type="entry name" value="REC"/>
    <property type="match status" value="1"/>
</dbReference>
<keyword evidence="8" id="KW-0812">Transmembrane</keyword>
<dbReference type="PANTHER" id="PTHR45339">
    <property type="entry name" value="HYBRID SIGNAL TRANSDUCTION HISTIDINE KINASE J"/>
    <property type="match status" value="1"/>
</dbReference>
<keyword evidence="8" id="KW-1133">Transmembrane helix</keyword>
<dbReference type="CDD" id="cd16922">
    <property type="entry name" value="HATPase_EvgS-ArcB-TorS-like"/>
    <property type="match status" value="1"/>
</dbReference>
<dbReference type="InterPro" id="IPR003594">
    <property type="entry name" value="HATPase_dom"/>
</dbReference>
<protein>
    <recommendedName>
        <fullName evidence="3">histidine kinase</fullName>
        <ecNumber evidence="3">2.7.13.3</ecNumber>
    </recommendedName>
</protein>
<dbReference type="CDD" id="cd00082">
    <property type="entry name" value="HisKA"/>
    <property type="match status" value="1"/>
</dbReference>
<keyword evidence="5" id="KW-0808">Transferase</keyword>
<dbReference type="PROSITE" id="PS50112">
    <property type="entry name" value="PAS"/>
    <property type="match status" value="1"/>
</dbReference>
<name>A0ABS2CI91_9MICO</name>
<keyword evidence="4 7" id="KW-0597">Phosphoprotein</keyword>
<dbReference type="InterPro" id="IPR001610">
    <property type="entry name" value="PAC"/>
</dbReference>
<evidence type="ECO:0000256" key="6">
    <source>
        <dbReference type="ARBA" id="ARBA00023012"/>
    </source>
</evidence>
<evidence type="ECO:0000256" key="7">
    <source>
        <dbReference type="PROSITE-ProRule" id="PRU00169"/>
    </source>
</evidence>
<evidence type="ECO:0000313" key="14">
    <source>
        <dbReference type="Proteomes" id="UP001430172"/>
    </source>
</evidence>
<dbReference type="Gene3D" id="3.40.50.2300">
    <property type="match status" value="1"/>
</dbReference>
<keyword evidence="14" id="KW-1185">Reference proteome</keyword>
<dbReference type="Pfam" id="PF00512">
    <property type="entry name" value="HisKA"/>
    <property type="match status" value="1"/>
</dbReference>
<evidence type="ECO:0000259" key="11">
    <source>
        <dbReference type="PROSITE" id="PS50112"/>
    </source>
</evidence>
<evidence type="ECO:0000256" key="8">
    <source>
        <dbReference type="SAM" id="Phobius"/>
    </source>
</evidence>
<dbReference type="CDD" id="cd17546">
    <property type="entry name" value="REC_hyHK_CKI1_RcsC-like"/>
    <property type="match status" value="1"/>
</dbReference>
<keyword evidence="8" id="KW-0472">Membrane</keyword>
<dbReference type="InterPro" id="IPR005467">
    <property type="entry name" value="His_kinase_dom"/>
</dbReference>
<feature type="domain" description="PAC" evidence="12">
    <location>
        <begin position="309"/>
        <end position="360"/>
    </location>
</feature>
<dbReference type="PROSITE" id="PS50110">
    <property type="entry name" value="RESPONSE_REGULATORY"/>
    <property type="match status" value="1"/>
</dbReference>
<dbReference type="SMART" id="SM00091">
    <property type="entry name" value="PAS"/>
    <property type="match status" value="1"/>
</dbReference>
<dbReference type="Gene3D" id="3.30.450.20">
    <property type="entry name" value="PAS domain"/>
    <property type="match status" value="1"/>
</dbReference>
<evidence type="ECO:0000259" key="12">
    <source>
        <dbReference type="PROSITE" id="PS50113"/>
    </source>
</evidence>
<dbReference type="EMBL" id="JAFDVD010000005">
    <property type="protein sequence ID" value="MBM6399592.1"/>
    <property type="molecule type" value="Genomic_DNA"/>
</dbReference>
<dbReference type="InterPro" id="IPR004358">
    <property type="entry name" value="Sig_transdc_His_kin-like_C"/>
</dbReference>
<dbReference type="RefSeq" id="WP_204130075.1">
    <property type="nucleotide sequence ID" value="NZ_JAFDVD010000005.1"/>
</dbReference>
<keyword evidence="5" id="KW-0418">Kinase</keyword>
<sequence>MRGLWAVEEGRRRILVALVIPALLALAGTVALSALTINATGALSDNVRLTQDLVDGNVRTLSQVQRELLRLEAALEDGDPHPDRIDLARQLAGQRIQEGTLDYQGRTLGDTGLLDRSRALAADWRADLDPAVRAVVADPATLTHARQEQLAGQVRALELGYNSLVSEAEHVRKRDAAEANAATDHLVRNTRWLLGGLVFTLFALVGLVGGMVHVLYAARRAQLVQTARLRAARAQLQRHSVAVQTTDNLVVVTDADARIEWVNPAFTRHTGYTLAEVEGESPGELLTGPDTDQRTVAFMREKIAAREPFTSEVLNYDKAGEPYWIALEVRPIVDNDEVTGFVAVQTDITKRRATEDALRRAKETAEETADAKQRFLASMSHEIRTPLNAVLGLTELLLDTELAPEQRQYVQTAHQSGRHLLAIVNDILDFSALESGKVETESTSADVRETLADVCAMLQPKADRAGLTLTWEAPAEVPQLVCTDVTRFRQVLINLVSNGLKFTDTGGVRVVAAYRADDLPADADGLLGGRLVVEVHDTGMGIPADRLERIFSPFAQGDASTTRTHGGTGLGLAICTRIAARLGGALDVRSTPGVGSVFTISLPVRTCPVASAGAGTGTPARADAGHVVDGAGALAVLLAEDDPVNRMVALHMLRRLGVEADVATDGVEAVEATALRDYDVVLMDVNMPNLDGVGATRALRERGGRQPHVVALTANAAEGDREALLATGMDAYLSKPYTLADLERVLAAPRALVV</sequence>
<dbReference type="InterPro" id="IPR000700">
    <property type="entry name" value="PAS-assoc_C"/>
</dbReference>
<feature type="domain" description="Histidine kinase" evidence="9">
    <location>
        <begin position="378"/>
        <end position="606"/>
    </location>
</feature>
<organism evidence="13 14">
    <name type="scientific">Phycicoccus sonneratiae</name>
    <dbReference type="NCBI Taxonomy" id="2807628"/>
    <lineage>
        <taxon>Bacteria</taxon>
        <taxon>Bacillati</taxon>
        <taxon>Actinomycetota</taxon>
        <taxon>Actinomycetes</taxon>
        <taxon>Micrococcales</taxon>
        <taxon>Intrasporangiaceae</taxon>
        <taxon>Phycicoccus</taxon>
    </lineage>
</organism>
<dbReference type="InterPro" id="IPR003661">
    <property type="entry name" value="HisK_dim/P_dom"/>
</dbReference>
<gene>
    <name evidence="13" type="ORF">JQN70_04250</name>
</gene>
<dbReference type="PROSITE" id="PS50109">
    <property type="entry name" value="HIS_KIN"/>
    <property type="match status" value="1"/>
</dbReference>
<evidence type="ECO:0000256" key="4">
    <source>
        <dbReference type="ARBA" id="ARBA00022553"/>
    </source>
</evidence>
<dbReference type="SMART" id="SM00387">
    <property type="entry name" value="HATPase_c"/>
    <property type="match status" value="1"/>
</dbReference>
<proteinExistence type="predicted"/>
<dbReference type="PANTHER" id="PTHR45339:SF1">
    <property type="entry name" value="HYBRID SIGNAL TRANSDUCTION HISTIDINE KINASE J"/>
    <property type="match status" value="1"/>
</dbReference>
<keyword evidence="6" id="KW-0902">Two-component regulatory system</keyword>
<reference evidence="13" key="1">
    <citation type="submission" date="2021-02" db="EMBL/GenBank/DDBJ databases">
        <title>Phycicoccus sp. MQZ13P-5T, whole genome shotgun sequence.</title>
        <authorList>
            <person name="Tuo L."/>
        </authorList>
    </citation>
    <scope>NUCLEOTIDE SEQUENCE</scope>
    <source>
        <strain evidence="13">MQZ13P-5</strain>
    </source>
</reference>
<dbReference type="InterPro" id="IPR001789">
    <property type="entry name" value="Sig_transdc_resp-reg_receiver"/>
</dbReference>
<dbReference type="InterPro" id="IPR000014">
    <property type="entry name" value="PAS"/>
</dbReference>